<dbReference type="GO" id="GO:0005794">
    <property type="term" value="C:Golgi apparatus"/>
    <property type="evidence" value="ECO:0007669"/>
    <property type="project" value="TreeGrafter"/>
</dbReference>
<dbReference type="GO" id="GO:1901096">
    <property type="term" value="P:regulation of autophagosome maturation"/>
    <property type="evidence" value="ECO:0007669"/>
    <property type="project" value="TreeGrafter"/>
</dbReference>
<comment type="similarity">
    <text evidence="1">Belongs to the CLEC16A/gop-1 family.</text>
</comment>
<dbReference type="GO" id="GO:0005770">
    <property type="term" value="C:late endosome"/>
    <property type="evidence" value="ECO:0007669"/>
    <property type="project" value="TreeGrafter"/>
</dbReference>
<dbReference type="InterPro" id="IPR019155">
    <property type="entry name" value="CLEC16A/TT9_N"/>
</dbReference>
<keyword evidence="7" id="KW-1185">Reference proteome</keyword>
<dbReference type="InterPro" id="IPR039272">
    <property type="entry name" value="CLEC16A/TT9"/>
</dbReference>
<organism evidence="7 8">
    <name type="scientific">Meloidogyne incognita</name>
    <name type="common">Southern root-knot nematode worm</name>
    <name type="synonym">Oxyuris incognita</name>
    <dbReference type="NCBI Taxonomy" id="6306"/>
    <lineage>
        <taxon>Eukaryota</taxon>
        <taxon>Metazoa</taxon>
        <taxon>Ecdysozoa</taxon>
        <taxon>Nematoda</taxon>
        <taxon>Chromadorea</taxon>
        <taxon>Rhabditida</taxon>
        <taxon>Tylenchina</taxon>
        <taxon>Tylenchomorpha</taxon>
        <taxon>Tylenchoidea</taxon>
        <taxon>Meloidogynidae</taxon>
        <taxon>Meloidogyninae</taxon>
        <taxon>Meloidogyne</taxon>
        <taxon>Meloidogyne incognita group</taxon>
    </lineage>
</organism>
<dbReference type="WBParaSite" id="Minc3s03537g34136">
    <property type="protein sequence ID" value="Minc3s03537g34136"/>
    <property type="gene ID" value="Minc3s03537g34136"/>
</dbReference>
<name>A0A914N6S3_MELIC</name>
<dbReference type="Proteomes" id="UP000887563">
    <property type="component" value="Unplaced"/>
</dbReference>
<feature type="domain" description="CLEC16A/TT9 C-terminal" evidence="6">
    <location>
        <begin position="389"/>
        <end position="754"/>
    </location>
</feature>
<dbReference type="PANTHER" id="PTHR21481">
    <property type="entry name" value="PROTEIN CLEC16A"/>
    <property type="match status" value="1"/>
</dbReference>
<evidence type="ECO:0000256" key="4">
    <source>
        <dbReference type="SAM" id="Phobius"/>
    </source>
</evidence>
<dbReference type="Pfam" id="PF09758">
    <property type="entry name" value="FPL"/>
    <property type="match status" value="1"/>
</dbReference>
<keyword evidence="4" id="KW-1133">Transmembrane helix</keyword>
<reference evidence="8" key="1">
    <citation type="submission" date="2022-11" db="UniProtKB">
        <authorList>
            <consortium name="WormBaseParasite"/>
        </authorList>
    </citation>
    <scope>IDENTIFICATION</scope>
</reference>
<feature type="compositionally biased region" description="Polar residues" evidence="3">
    <location>
        <begin position="815"/>
        <end position="828"/>
    </location>
</feature>
<evidence type="ECO:0000259" key="5">
    <source>
        <dbReference type="Pfam" id="PF09758"/>
    </source>
</evidence>
<dbReference type="GO" id="GO:0006914">
    <property type="term" value="P:autophagy"/>
    <property type="evidence" value="ECO:0007669"/>
    <property type="project" value="UniProtKB-KW"/>
</dbReference>
<evidence type="ECO:0000259" key="6">
    <source>
        <dbReference type="Pfam" id="PF19439"/>
    </source>
</evidence>
<feature type="domain" description="FPL" evidence="5">
    <location>
        <begin position="61"/>
        <end position="222"/>
    </location>
</feature>
<feature type="region of interest" description="Disordered" evidence="3">
    <location>
        <begin position="778"/>
        <end position="828"/>
    </location>
</feature>
<evidence type="ECO:0000313" key="8">
    <source>
        <dbReference type="WBParaSite" id="Minc3s03537g34136"/>
    </source>
</evidence>
<evidence type="ECO:0000256" key="2">
    <source>
        <dbReference type="ARBA" id="ARBA00023006"/>
    </source>
</evidence>
<keyword evidence="2" id="KW-0072">Autophagy</keyword>
<feature type="domain" description="CLEC16A/TT9 C-terminal" evidence="6">
    <location>
        <begin position="268"/>
        <end position="365"/>
    </location>
</feature>
<evidence type="ECO:0000313" key="7">
    <source>
        <dbReference type="Proteomes" id="UP000887563"/>
    </source>
</evidence>
<feature type="transmembrane region" description="Helical" evidence="4">
    <location>
        <begin position="21"/>
        <end position="39"/>
    </location>
</feature>
<evidence type="ECO:0000256" key="1">
    <source>
        <dbReference type="ARBA" id="ARBA00006441"/>
    </source>
</evidence>
<dbReference type="AlphaFoldDB" id="A0A914N6S3"/>
<accession>A0A914N6S3</accession>
<dbReference type="PANTHER" id="PTHR21481:SF0">
    <property type="entry name" value="PROTEIN CLEC16A"/>
    <property type="match status" value="1"/>
</dbReference>
<proteinExistence type="inferred from homology"/>
<keyword evidence="4" id="KW-0472">Membrane</keyword>
<sequence>MLKKFSNPTLWRSKNPHSLEYLRFFLIFVYRIVLIFRYLQGVLVKNEKITEGNRALVIEAMRAITEILIWGDQNDAAVFDFFLERQMFSHFLQIMQQADTSFVNIQLLQTLNILFENTKNETSLCLFFLIKLKKNFFTRFFCLSNNHVNSIISHNFDFSNEEIIAYYISFLKTLSFKLNTKTVHFFSENADQFPLFTEAVRFHKHSEPMVRIAVRTLTLNIFKVKEQMLHKFVITHSRDYFNNVCQEIAHQIIEMDTFARSAQNEASNRSRLSQYIDVHIDNLHYLNDILVIGNSDLNLLVIDCLHQFLIGPIYLASLASIRAQPNTLLISRVTCLFLFAQFLKIMQETETIQNVLTSLFFGDINDIKTEWVRTLSDGISLAMLRKWDKSVESSPFRNHLFMALHDGNDDDHACFFALIFINYILQNQAAQRELLNAAQLPFPGSTNKCDSELADCLIRIIENCSLTDTLIRPITVELGTIVLRHILLCLESHQEFYSLVESSVRKTLHKLSNVLRGALQTEKFFLEMFEEEYYQLQKSERKINTFLDDPGLYLPPSNTPLSGLPLFKRISSGNDERIRRSLQFYFIIRKFAQDLSGETESFLPISSQSEPMAELNDCINLNNSDLLACTVVNSKNERLSQFLVTDQFQFILVEPDSRKLGWGIVRFVALLQDVLIVGTSDNRTLQINVEKSFLSKDVETRVKKSGKNIFSAHLIFDDYIRCMAAKQRLNRGRKRCRLYRLGIIADMLGMRLPHSLQTMEGSPVIGINSLRLQGLPAPGSVQRLSSTSRRKNSESSTGEGRGVGVETIPPDPDTSKQCSTSSGAIHHV</sequence>
<dbReference type="GO" id="GO:0016197">
    <property type="term" value="P:endosomal transport"/>
    <property type="evidence" value="ECO:0007669"/>
    <property type="project" value="TreeGrafter"/>
</dbReference>
<evidence type="ECO:0000256" key="3">
    <source>
        <dbReference type="SAM" id="MobiDB-lite"/>
    </source>
</evidence>
<dbReference type="GO" id="GO:0007034">
    <property type="term" value="P:vacuolar transport"/>
    <property type="evidence" value="ECO:0007669"/>
    <property type="project" value="TreeGrafter"/>
</dbReference>
<keyword evidence="4" id="KW-0812">Transmembrane</keyword>
<dbReference type="Pfam" id="PF19439">
    <property type="entry name" value="CLEC16A_C"/>
    <property type="match status" value="2"/>
</dbReference>
<dbReference type="InterPro" id="IPR045820">
    <property type="entry name" value="CLEC16A/TT9_C"/>
</dbReference>
<protein>
    <submittedName>
        <fullName evidence="8">FPL domain-containing protein</fullName>
    </submittedName>
</protein>